<dbReference type="GO" id="GO:0006302">
    <property type="term" value="P:double-strand break repair"/>
    <property type="evidence" value="ECO:0007669"/>
    <property type="project" value="TreeGrafter"/>
</dbReference>
<gene>
    <name evidence="2" type="ORF">QUF16_14925</name>
</gene>
<evidence type="ECO:0000256" key="1">
    <source>
        <dbReference type="SAM" id="Coils"/>
    </source>
</evidence>
<dbReference type="InterPro" id="IPR016195">
    <property type="entry name" value="Pol/histidinol_Pase-like"/>
</dbReference>
<evidence type="ECO:0000313" key="2">
    <source>
        <dbReference type="EMBL" id="MDM7455604.1"/>
    </source>
</evidence>
<dbReference type="GO" id="GO:0016887">
    <property type="term" value="F:ATP hydrolysis activity"/>
    <property type="evidence" value="ECO:0007669"/>
    <property type="project" value="InterPro"/>
</dbReference>
<dbReference type="Gene3D" id="3.20.20.140">
    <property type="entry name" value="Metal-dependent hydrolases"/>
    <property type="match status" value="1"/>
</dbReference>
<organism evidence="2 3">
    <name type="scientific">Lacticaseibacillus paracasei</name>
    <name type="common">Lactobacillus paracasei</name>
    <dbReference type="NCBI Taxonomy" id="1597"/>
    <lineage>
        <taxon>Bacteria</taxon>
        <taxon>Bacillati</taxon>
        <taxon>Bacillota</taxon>
        <taxon>Bacilli</taxon>
        <taxon>Lactobacillales</taxon>
        <taxon>Lactobacillaceae</taxon>
        <taxon>Lacticaseibacillus</taxon>
    </lineage>
</organism>
<dbReference type="InterPro" id="IPR027417">
    <property type="entry name" value="P-loop_NTPase"/>
</dbReference>
<accession>A0AAP4JL98</accession>
<dbReference type="GO" id="GO:0005524">
    <property type="term" value="F:ATP binding"/>
    <property type="evidence" value="ECO:0007669"/>
    <property type="project" value="InterPro"/>
</dbReference>
<proteinExistence type="predicted"/>
<dbReference type="SUPFAM" id="SSF89550">
    <property type="entry name" value="PHP domain-like"/>
    <property type="match status" value="1"/>
</dbReference>
<dbReference type="EMBL" id="JAUCBG010000044">
    <property type="protein sequence ID" value="MDM7455604.1"/>
    <property type="molecule type" value="Genomic_DNA"/>
</dbReference>
<sequence>MQGLGSVWAKWDLHVHSPKSYDVGNGEKNKEADIERMNAELAKKLTKNQIAAAAITDHWQLCAKEIKDLRRAIEAEQGHTVIFPGVELRTDKGSSNIHVIGVFSEQSNLENLEQAFDVFKREYAKPKNKQERTNQNIYFDLSDIDKFVKANNGLLSVHAGNKSNGIDKELSFGNEDVDALLKIAIRDEYRDDVTFLDTNSYKSAAKLRKELVKHYKNRKAEVHELPITVNSDIHRYNKYDNREVSWIKAVPTFNGLKEAFAQPSERICLETTPPQIRLQLANAFNIIHSISISSKKTNKWYGKNLEIQFNPGLVAIIGNKGSGKSALSDVLGLAGFSSNMQEASFLSKKRFNIDHPPLGSQFEAKIKWLDGNCTDPVKLDQSGTTKTPRVEYLPQQFIERIASSIDEKDLQKEIESVIFNAIPEEKRLNQTSWNEYRNIKFAPFNQIIENERKKLDSVNDDIVHLENSLKVTNKEAIQEQLNNRIGELSSLKKNKPKNLSNIGSKELEENNDSVAEKDLQNLKGEIGDIKKSIGLADEEIAIVKEKDNDRQNLLREIDEFNRGVDTLNIKSFPEKIKLNELKSSLKLTVQPNEPLKGFLKVYNDETEKLQEQYTNKKKQASALESQVLGEKAKFTHQQKLYDEYKQNLQNWKTHIKEIESGNNKKDEKSIAYLENEIKFLSKEAHEELMEKYQERIEISQSIISTIFDEISQSNEIYKDASDNLKGISPLNGKNADISFSTRRRLSPEGDTKLINLIDTRKSGLYRGKTDAIEFINKHMNLIVESLEKGSNIQENLNFLAYQKKAIIGSENIPDFDFLEGTFSDVKSAYSYIYGLKFIEINFQLQYQKTYLPALSAGERGLVLLIFYLGLSKAKEPLIIDQPEDNLDNQSIFERLVPYLKKAREKRQIIVVTHNPNIAIAADADQIILANMNKSSKLIQYSSGALEDTEINEAVVKVLEGTKPAFDLREHKYSVVDEKEIY</sequence>
<dbReference type="SUPFAM" id="SSF52540">
    <property type="entry name" value="P-loop containing nucleoside triphosphate hydrolases"/>
    <property type="match status" value="1"/>
</dbReference>
<reference evidence="2" key="1">
    <citation type="submission" date="2023-06" db="EMBL/GenBank/DDBJ databases">
        <title>Draft Genome Sequences of lactic acid bacteria strains isolated from fermented milk products.</title>
        <authorList>
            <person name="Elcheninov A.G."/>
            <person name="Klyukina A."/>
            <person name="Zayulina K.S."/>
            <person name="Gavirova L.A."/>
            <person name="Shcherbakova P.A."/>
            <person name="Shestakov A.I."/>
            <person name="Kublanov I.V."/>
            <person name="Kochetkova T.V."/>
        </authorList>
    </citation>
    <scope>NUCLEOTIDE SEQUENCE</scope>
    <source>
        <strain evidence="2">TOM.1374</strain>
    </source>
</reference>
<feature type="coiled-coil region" evidence="1">
    <location>
        <begin position="448"/>
        <end position="494"/>
    </location>
</feature>
<name>A0AAP4JL98_LACPA</name>
<dbReference type="RefSeq" id="WP_289421055.1">
    <property type="nucleotide sequence ID" value="NZ_JAUCBG010000044.1"/>
</dbReference>
<feature type="coiled-coil region" evidence="1">
    <location>
        <begin position="599"/>
        <end position="702"/>
    </location>
</feature>
<dbReference type="AlphaFoldDB" id="A0AAP4JL98"/>
<dbReference type="Proteomes" id="UP001231451">
    <property type="component" value="Unassembled WGS sequence"/>
</dbReference>
<dbReference type="PANTHER" id="PTHR32182">
    <property type="entry name" value="DNA REPLICATION AND REPAIR PROTEIN RECF"/>
    <property type="match status" value="1"/>
</dbReference>
<dbReference type="Gene3D" id="3.40.50.300">
    <property type="entry name" value="P-loop containing nucleotide triphosphate hydrolases"/>
    <property type="match status" value="2"/>
</dbReference>
<keyword evidence="1" id="KW-0175">Coiled coil</keyword>
<dbReference type="PANTHER" id="PTHR32182:SF22">
    <property type="entry name" value="ATP-DEPENDENT ENDONUCLEASE, OLD FAMILY-RELATED"/>
    <property type="match status" value="1"/>
</dbReference>
<protein>
    <submittedName>
        <fullName evidence="2">Uncharacterized protein</fullName>
    </submittedName>
</protein>
<dbReference type="NCBIfam" id="NF045780">
    <property type="entry name" value="TrlF_fam_ATP"/>
    <property type="match status" value="1"/>
</dbReference>
<comment type="caution">
    <text evidence="2">The sequence shown here is derived from an EMBL/GenBank/DDBJ whole genome shotgun (WGS) entry which is preliminary data.</text>
</comment>
<dbReference type="InterPro" id="IPR054787">
    <property type="entry name" value="TrlF_ATPase"/>
</dbReference>
<feature type="coiled-coil region" evidence="1">
    <location>
        <begin position="543"/>
        <end position="570"/>
    </location>
</feature>
<dbReference type="GO" id="GO:0000731">
    <property type="term" value="P:DNA synthesis involved in DNA repair"/>
    <property type="evidence" value="ECO:0007669"/>
    <property type="project" value="TreeGrafter"/>
</dbReference>
<evidence type="ECO:0000313" key="3">
    <source>
        <dbReference type="Proteomes" id="UP001231451"/>
    </source>
</evidence>